<accession>A0ACB8RWU3</accession>
<comment type="caution">
    <text evidence="1">The sequence shown here is derived from an EMBL/GenBank/DDBJ whole genome shotgun (WGS) entry which is preliminary data.</text>
</comment>
<keyword evidence="2" id="KW-1185">Reference proteome</keyword>
<reference evidence="1" key="1">
    <citation type="submission" date="2021-02" db="EMBL/GenBank/DDBJ databases">
        <authorList>
            <consortium name="DOE Joint Genome Institute"/>
            <person name="Ahrendt S."/>
            <person name="Looney B.P."/>
            <person name="Miyauchi S."/>
            <person name="Morin E."/>
            <person name="Drula E."/>
            <person name="Courty P.E."/>
            <person name="Chicoki N."/>
            <person name="Fauchery L."/>
            <person name="Kohler A."/>
            <person name="Kuo A."/>
            <person name="Labutti K."/>
            <person name="Pangilinan J."/>
            <person name="Lipzen A."/>
            <person name="Riley R."/>
            <person name="Andreopoulos W."/>
            <person name="He G."/>
            <person name="Johnson J."/>
            <person name="Barry K.W."/>
            <person name="Grigoriev I.V."/>
            <person name="Nagy L."/>
            <person name="Hibbett D."/>
            <person name="Henrissat B."/>
            <person name="Matheny P.B."/>
            <person name="Labbe J."/>
            <person name="Martin F."/>
        </authorList>
    </citation>
    <scope>NUCLEOTIDE SEQUENCE</scope>
    <source>
        <strain evidence="1">FP105234-sp</strain>
    </source>
</reference>
<sequence>MPASPASHRIPTTKPSLLSLRREKDRTASSDTPPSAPDRPFLVKRGPSYFERYPRQPSASSSSSASDSQKSALQRHQSLPRSLASNAAEPSSKSRLENVPPPHSMLEQGRAQLHIFPKATDHHPTMADFFANDGELTPRAAAPPSRRRPRTTSDKASRRRPGDMPHVRISDSSTLTQVETPPQTPIDFPMPRLFLDTFPVVVSAPVSGVETMDALVDGMNGYEGDDFFMGTGGISDRPVRSKERADRFHPLYQPPLPTPPPGVTLGGGLPRKSVKNNSSREEFVSAPLPTPTSSRRPPRPTPSRTASASTITVNTIASQSTAADDSPPASPLLSRRNSKSMAPSISDIIRTYAPVEQRSRARPGTARQSIYSSSHGHSVVHEEEVESEPEPVSPEEEAEMVSRSSVDSIADEVRRTLRNQSASPVVQTPAPPVAYTRSLPSRHSFMSDGSFNLHSPQFSHAPSSYYASSWVDPEEQTTPVDFQSSKPTQSQAIATYLRSSRLTTILKLTRSPHASIDNPLTVSLSDLGSPTGIPLVVFLGLGSVRYVMGLYDEMAECLGIRLITIDRWGLGRTDVPKHKSSRGIPEWGSVVEEVLDLLHIDQVSVMAHSAGAPYALSFANKVPERVRGDVLLLAPWVGGVEGAGYKWLKFVPNGILKTAQAAEWKIQAWMLGKPPTIAYQGIGFDATRSTPPSRPSTAKRRSEPRPVTAPDIQPRPSMGSSVFSEYDDLRDFDGRFDSRSTLGVKASNSHRNRAVSEMQSRPAAPTRKTSRSFLDRFKGSNNSNNQSPASDKSSPSSGGKRLKALRSMSSLKGRSSTTSQKQSLSRSSTARTPTTASPTSPSPPPQVPKPIDVDVGLGFGDIDWVKAVDRSFDDASPPSAKQSFFEPPDTLYDRTGYNRRADGRRSVSFGAAAASRSSPPSMINSPRPSTNGSAPSAGIAATSSYQAALGNALIAASHAESSKGTHSDLLQILNHDQQPWGFSYAAYPHRVRVWYGDRDEKIAENAVRWMERTMRGGRCTVNVVKGADHGLMYRSSVVVEVLERVRDIWADASEGF</sequence>
<protein>
    <submittedName>
        <fullName evidence="1">Alpha/beta-hydrolase</fullName>
    </submittedName>
</protein>
<evidence type="ECO:0000313" key="1">
    <source>
        <dbReference type="EMBL" id="KAI0048377.1"/>
    </source>
</evidence>
<name>A0ACB8RWU3_9AGAM</name>
<dbReference type="Proteomes" id="UP000814033">
    <property type="component" value="Unassembled WGS sequence"/>
</dbReference>
<organism evidence="1 2">
    <name type="scientific">Auriscalpium vulgare</name>
    <dbReference type="NCBI Taxonomy" id="40419"/>
    <lineage>
        <taxon>Eukaryota</taxon>
        <taxon>Fungi</taxon>
        <taxon>Dikarya</taxon>
        <taxon>Basidiomycota</taxon>
        <taxon>Agaricomycotina</taxon>
        <taxon>Agaricomycetes</taxon>
        <taxon>Russulales</taxon>
        <taxon>Auriscalpiaceae</taxon>
        <taxon>Auriscalpium</taxon>
    </lineage>
</organism>
<reference evidence="1" key="2">
    <citation type="journal article" date="2022" name="New Phytol.">
        <title>Evolutionary transition to the ectomycorrhizal habit in the genomes of a hyperdiverse lineage of mushroom-forming fungi.</title>
        <authorList>
            <person name="Looney B."/>
            <person name="Miyauchi S."/>
            <person name="Morin E."/>
            <person name="Drula E."/>
            <person name="Courty P.E."/>
            <person name="Kohler A."/>
            <person name="Kuo A."/>
            <person name="LaButti K."/>
            <person name="Pangilinan J."/>
            <person name="Lipzen A."/>
            <person name="Riley R."/>
            <person name="Andreopoulos W."/>
            <person name="He G."/>
            <person name="Johnson J."/>
            <person name="Nolan M."/>
            <person name="Tritt A."/>
            <person name="Barry K.W."/>
            <person name="Grigoriev I.V."/>
            <person name="Nagy L.G."/>
            <person name="Hibbett D."/>
            <person name="Henrissat B."/>
            <person name="Matheny P.B."/>
            <person name="Labbe J."/>
            <person name="Martin F.M."/>
        </authorList>
    </citation>
    <scope>NUCLEOTIDE SEQUENCE</scope>
    <source>
        <strain evidence="1">FP105234-sp</strain>
    </source>
</reference>
<gene>
    <name evidence="1" type="ORF">FA95DRAFT_1558023</name>
</gene>
<proteinExistence type="predicted"/>
<dbReference type="EMBL" id="MU275887">
    <property type="protein sequence ID" value="KAI0048377.1"/>
    <property type="molecule type" value="Genomic_DNA"/>
</dbReference>
<evidence type="ECO:0000313" key="2">
    <source>
        <dbReference type="Proteomes" id="UP000814033"/>
    </source>
</evidence>